<dbReference type="EMBL" id="JABEBT010000119">
    <property type="protein sequence ID" value="KAF7631068.1"/>
    <property type="molecule type" value="Genomic_DNA"/>
</dbReference>
<keyword evidence="1" id="KW-0812">Transmembrane</keyword>
<dbReference type="OrthoDB" id="10577264at2759"/>
<evidence type="ECO:0008006" key="4">
    <source>
        <dbReference type="Google" id="ProtNLM"/>
    </source>
</evidence>
<protein>
    <recommendedName>
        <fullName evidence="4">G_PROTEIN_RECEP_F1_2 domain-containing protein</fullName>
    </recommendedName>
</protein>
<comment type="caution">
    <text evidence="2">The sequence shown here is derived from an EMBL/GenBank/DDBJ whole genome shotgun (WGS) entry which is preliminary data.</text>
</comment>
<gene>
    <name evidence="2" type="ORF">Mgra_00008660</name>
</gene>
<dbReference type="InterPro" id="IPR047130">
    <property type="entry name" value="7TM_GPCR_Srsx_nematod"/>
</dbReference>
<feature type="transmembrane region" description="Helical" evidence="1">
    <location>
        <begin position="71"/>
        <end position="90"/>
    </location>
</feature>
<name>A0A8S9ZEZ1_9BILA</name>
<evidence type="ECO:0000313" key="3">
    <source>
        <dbReference type="Proteomes" id="UP000605970"/>
    </source>
</evidence>
<organism evidence="2 3">
    <name type="scientific">Meloidogyne graminicola</name>
    <dbReference type="NCBI Taxonomy" id="189291"/>
    <lineage>
        <taxon>Eukaryota</taxon>
        <taxon>Metazoa</taxon>
        <taxon>Ecdysozoa</taxon>
        <taxon>Nematoda</taxon>
        <taxon>Chromadorea</taxon>
        <taxon>Rhabditida</taxon>
        <taxon>Tylenchina</taxon>
        <taxon>Tylenchomorpha</taxon>
        <taxon>Tylenchoidea</taxon>
        <taxon>Meloidogynidae</taxon>
        <taxon>Meloidogyninae</taxon>
        <taxon>Meloidogyne</taxon>
    </lineage>
</organism>
<evidence type="ECO:0000313" key="2">
    <source>
        <dbReference type="EMBL" id="KAF7631068.1"/>
    </source>
</evidence>
<keyword evidence="1" id="KW-1133">Transmembrane helix</keyword>
<dbReference type="PANTHER" id="PTHR23360">
    <property type="entry name" value="G-PROTEIN COUPLED RECEPTORS FAMILY 1 PROFILE DOMAIN-CONTAINING PROTEIN-RELATED"/>
    <property type="match status" value="1"/>
</dbReference>
<proteinExistence type="predicted"/>
<feature type="transmembrane region" description="Helical" evidence="1">
    <location>
        <begin position="33"/>
        <end position="59"/>
    </location>
</feature>
<sequence length="142" mass="16345">MFVWYFVWKAKKKSLINNNGINNHHNHRIFKSVLFIMFFVVGSWLLNTIYSTFISPFFIDNFSIQYIAPSINFLTCIIASSSNVFILLYAGSEYRRAFQRLLFSIPILGKLIKKMYGGISNTVITVKPTIHLKSATQIAVKP</sequence>
<dbReference type="Proteomes" id="UP000605970">
    <property type="component" value="Unassembled WGS sequence"/>
</dbReference>
<evidence type="ECO:0000256" key="1">
    <source>
        <dbReference type="SAM" id="Phobius"/>
    </source>
</evidence>
<accession>A0A8S9ZEZ1</accession>
<keyword evidence="3" id="KW-1185">Reference proteome</keyword>
<dbReference type="AlphaFoldDB" id="A0A8S9ZEZ1"/>
<dbReference type="Pfam" id="PF10320">
    <property type="entry name" value="7TM_GPCR_Srsx"/>
    <property type="match status" value="1"/>
</dbReference>
<keyword evidence="1" id="KW-0472">Membrane</keyword>
<dbReference type="InterPro" id="IPR019424">
    <property type="entry name" value="7TM_GPCR_Srsx"/>
</dbReference>
<dbReference type="Gene3D" id="1.20.1070.10">
    <property type="entry name" value="Rhodopsin 7-helix transmembrane proteins"/>
    <property type="match status" value="1"/>
</dbReference>
<dbReference type="SUPFAM" id="SSF81321">
    <property type="entry name" value="Family A G protein-coupled receptor-like"/>
    <property type="match status" value="1"/>
</dbReference>
<reference evidence="2" key="1">
    <citation type="journal article" date="2020" name="Ecol. Evol.">
        <title>Genome structure and content of the rice root-knot nematode (Meloidogyne graminicola).</title>
        <authorList>
            <person name="Phan N.T."/>
            <person name="Danchin E.G.J."/>
            <person name="Klopp C."/>
            <person name="Perfus-Barbeoch L."/>
            <person name="Kozlowski D.K."/>
            <person name="Koutsovoulos G.D."/>
            <person name="Lopez-Roques C."/>
            <person name="Bouchez O."/>
            <person name="Zahm M."/>
            <person name="Besnard G."/>
            <person name="Bellafiore S."/>
        </authorList>
    </citation>
    <scope>NUCLEOTIDE SEQUENCE</scope>
    <source>
        <strain evidence="2">VN-18</strain>
    </source>
</reference>